<feature type="domain" description="EamA" evidence="7">
    <location>
        <begin position="15"/>
        <end position="144"/>
    </location>
</feature>
<feature type="transmembrane region" description="Helical" evidence="6">
    <location>
        <begin position="211"/>
        <end position="237"/>
    </location>
</feature>
<evidence type="ECO:0000256" key="4">
    <source>
        <dbReference type="ARBA" id="ARBA00022989"/>
    </source>
</evidence>
<dbReference type="PANTHER" id="PTHR32322:SF2">
    <property type="entry name" value="EAMA DOMAIN-CONTAINING PROTEIN"/>
    <property type="match status" value="1"/>
</dbReference>
<feature type="transmembrane region" description="Helical" evidence="6">
    <location>
        <begin position="39"/>
        <end position="60"/>
    </location>
</feature>
<feature type="transmembrane region" description="Helical" evidence="6">
    <location>
        <begin position="183"/>
        <end position="205"/>
    </location>
</feature>
<protein>
    <submittedName>
        <fullName evidence="8">DMT family transporter</fullName>
    </submittedName>
</protein>
<dbReference type="GO" id="GO:0016020">
    <property type="term" value="C:membrane"/>
    <property type="evidence" value="ECO:0007669"/>
    <property type="project" value="UniProtKB-SubCell"/>
</dbReference>
<keyword evidence="4 6" id="KW-1133">Transmembrane helix</keyword>
<keyword evidence="3 6" id="KW-0812">Transmembrane</keyword>
<proteinExistence type="inferred from homology"/>
<dbReference type="InterPro" id="IPR050638">
    <property type="entry name" value="AA-Vitamin_Transporters"/>
</dbReference>
<comment type="similarity">
    <text evidence="2">Belongs to the EamA transporter family.</text>
</comment>
<keyword evidence="5 6" id="KW-0472">Membrane</keyword>
<evidence type="ECO:0000256" key="6">
    <source>
        <dbReference type="SAM" id="Phobius"/>
    </source>
</evidence>
<reference evidence="9" key="1">
    <citation type="journal article" date="2020" name="Phytopathology">
        <title>Genomic acquisitions in emerging populations of Xanthomonas vasicola pv. vasculorum infecting corn in the U.S. and Argentina.</title>
        <authorList>
            <person name="Perez-Quintero A.L."/>
        </authorList>
    </citation>
    <scope>NUCLEOTIDE SEQUENCE [LARGE SCALE GENOMIC DNA]</scope>
    <source>
        <strain evidence="9">Xvh-L</strain>
    </source>
</reference>
<feature type="transmembrane region" description="Helical" evidence="6">
    <location>
        <begin position="72"/>
        <end position="94"/>
    </location>
</feature>
<dbReference type="InterPro" id="IPR000620">
    <property type="entry name" value="EamA_dom"/>
</dbReference>
<evidence type="ECO:0000256" key="5">
    <source>
        <dbReference type="ARBA" id="ARBA00023136"/>
    </source>
</evidence>
<evidence type="ECO:0000313" key="8">
    <source>
        <dbReference type="EMBL" id="TWQ49461.1"/>
    </source>
</evidence>
<gene>
    <name evidence="8" type="ORF">FQK01_21750</name>
</gene>
<evidence type="ECO:0000259" key="7">
    <source>
        <dbReference type="Pfam" id="PF00892"/>
    </source>
</evidence>
<feature type="transmembrane region" description="Helical" evidence="6">
    <location>
        <begin position="272"/>
        <end position="289"/>
    </location>
</feature>
<organism evidence="8 9">
    <name type="scientific">Xanthomonas vasicola</name>
    <dbReference type="NCBI Taxonomy" id="56459"/>
    <lineage>
        <taxon>Bacteria</taxon>
        <taxon>Pseudomonadati</taxon>
        <taxon>Pseudomonadota</taxon>
        <taxon>Gammaproteobacteria</taxon>
        <taxon>Lysobacterales</taxon>
        <taxon>Lysobacteraceae</taxon>
        <taxon>Xanthomonas</taxon>
    </lineage>
</organism>
<sequence length="301" mass="32359">MRKCLKALRKRADLLICLVFLLLWSSGFSIVKVGLNYSSPLLFLWLRYVLVVLVLLPLVFLQKPPLPKGRQWLGLIAIGMLMQCVYFAGTYLAISAGISAGLLALIVSMQPVLIGVASPLLRTPLARPQWMGMLLGFAGAAVVILSKSQVERFTALGMGLAWLSLLGLCGAVLLEKTLEPQPVLVSLAVQYVLGLVVVAPLVLSLETTHLVWTWPLLGALGYLALCNSLLAVALLMLMIRRNEAAKVSAVFFLVPPCAALFALVLLNEPMPALAWAGVVLAAAGVRLCTKPTDVQPQERAG</sequence>
<feature type="transmembrane region" description="Helical" evidence="6">
    <location>
        <begin position="249"/>
        <end position="266"/>
    </location>
</feature>
<evidence type="ECO:0000256" key="3">
    <source>
        <dbReference type="ARBA" id="ARBA00022692"/>
    </source>
</evidence>
<feature type="transmembrane region" description="Helical" evidence="6">
    <location>
        <begin position="153"/>
        <end position="174"/>
    </location>
</feature>
<dbReference type="Pfam" id="PF00892">
    <property type="entry name" value="EamA"/>
    <property type="match status" value="2"/>
</dbReference>
<feature type="transmembrane region" description="Helical" evidence="6">
    <location>
        <begin position="130"/>
        <end position="147"/>
    </location>
</feature>
<dbReference type="SUPFAM" id="SSF103481">
    <property type="entry name" value="Multidrug resistance efflux transporter EmrE"/>
    <property type="match status" value="2"/>
</dbReference>
<comment type="subcellular location">
    <subcellularLocation>
        <location evidence="1">Membrane</location>
        <topology evidence="1">Multi-pass membrane protein</topology>
    </subcellularLocation>
</comment>
<feature type="transmembrane region" description="Helical" evidence="6">
    <location>
        <begin position="100"/>
        <end position="121"/>
    </location>
</feature>
<dbReference type="AlphaFoldDB" id="A0ABD7S4I1"/>
<dbReference type="PANTHER" id="PTHR32322">
    <property type="entry name" value="INNER MEMBRANE TRANSPORTER"/>
    <property type="match status" value="1"/>
</dbReference>
<keyword evidence="9" id="KW-1185">Reference proteome</keyword>
<dbReference type="EMBL" id="VOCK01000068">
    <property type="protein sequence ID" value="TWQ49461.1"/>
    <property type="molecule type" value="Genomic_DNA"/>
</dbReference>
<feature type="domain" description="EamA" evidence="7">
    <location>
        <begin position="171"/>
        <end position="287"/>
    </location>
</feature>
<evidence type="ECO:0000256" key="1">
    <source>
        <dbReference type="ARBA" id="ARBA00004141"/>
    </source>
</evidence>
<evidence type="ECO:0000256" key="2">
    <source>
        <dbReference type="ARBA" id="ARBA00007362"/>
    </source>
</evidence>
<name>A0ABD7S4I1_XANVA</name>
<dbReference type="InterPro" id="IPR037185">
    <property type="entry name" value="EmrE-like"/>
</dbReference>
<dbReference type="RefSeq" id="WP_052239572.1">
    <property type="nucleotide sequence ID" value="NZ_JBJNTO010000068.1"/>
</dbReference>
<accession>A0ABD7S4I1</accession>
<evidence type="ECO:0000313" key="9">
    <source>
        <dbReference type="Proteomes" id="UP000320455"/>
    </source>
</evidence>
<dbReference type="Proteomes" id="UP000320455">
    <property type="component" value="Unassembled WGS sequence"/>
</dbReference>
<comment type="caution">
    <text evidence="8">The sequence shown here is derived from an EMBL/GenBank/DDBJ whole genome shotgun (WGS) entry which is preliminary data.</text>
</comment>